<dbReference type="AlphaFoldDB" id="A0AAV9A3K4"/>
<evidence type="ECO:0000313" key="2">
    <source>
        <dbReference type="EMBL" id="KAK1258757.1"/>
    </source>
</evidence>
<protein>
    <submittedName>
        <fullName evidence="2">Uncharacterized protein</fullName>
    </submittedName>
</protein>
<dbReference type="Proteomes" id="UP001179952">
    <property type="component" value="Unassembled WGS sequence"/>
</dbReference>
<feature type="region of interest" description="Disordered" evidence="1">
    <location>
        <begin position="25"/>
        <end position="106"/>
    </location>
</feature>
<comment type="caution">
    <text evidence="2">The sequence shown here is derived from an EMBL/GenBank/DDBJ whole genome shotgun (WGS) entry which is preliminary data.</text>
</comment>
<proteinExistence type="predicted"/>
<accession>A0AAV9A3K4</accession>
<reference evidence="2" key="1">
    <citation type="journal article" date="2023" name="Nat. Commun.">
        <title>Diploid and tetraploid genomes of Acorus and the evolution of monocots.</title>
        <authorList>
            <person name="Ma L."/>
            <person name="Liu K.W."/>
            <person name="Li Z."/>
            <person name="Hsiao Y.Y."/>
            <person name="Qi Y."/>
            <person name="Fu T."/>
            <person name="Tang G.D."/>
            <person name="Zhang D."/>
            <person name="Sun W.H."/>
            <person name="Liu D.K."/>
            <person name="Li Y."/>
            <person name="Chen G.Z."/>
            <person name="Liu X.D."/>
            <person name="Liao X.Y."/>
            <person name="Jiang Y.T."/>
            <person name="Yu X."/>
            <person name="Hao Y."/>
            <person name="Huang J."/>
            <person name="Zhao X.W."/>
            <person name="Ke S."/>
            <person name="Chen Y.Y."/>
            <person name="Wu W.L."/>
            <person name="Hsu J.L."/>
            <person name="Lin Y.F."/>
            <person name="Huang M.D."/>
            <person name="Li C.Y."/>
            <person name="Huang L."/>
            <person name="Wang Z.W."/>
            <person name="Zhao X."/>
            <person name="Zhong W.Y."/>
            <person name="Peng D.H."/>
            <person name="Ahmad S."/>
            <person name="Lan S."/>
            <person name="Zhang J.S."/>
            <person name="Tsai W.C."/>
            <person name="Van de Peer Y."/>
            <person name="Liu Z.J."/>
        </authorList>
    </citation>
    <scope>NUCLEOTIDE SEQUENCE</scope>
    <source>
        <strain evidence="2">SCP</strain>
    </source>
</reference>
<feature type="compositionally biased region" description="Basic and acidic residues" evidence="1">
    <location>
        <begin position="25"/>
        <end position="34"/>
    </location>
</feature>
<feature type="compositionally biased region" description="Low complexity" evidence="1">
    <location>
        <begin position="36"/>
        <end position="55"/>
    </location>
</feature>
<feature type="compositionally biased region" description="Low complexity" evidence="1">
    <location>
        <begin position="79"/>
        <end position="95"/>
    </location>
</feature>
<feature type="compositionally biased region" description="Polar residues" evidence="1">
    <location>
        <begin position="62"/>
        <end position="72"/>
    </location>
</feature>
<reference evidence="2" key="2">
    <citation type="submission" date="2023-06" db="EMBL/GenBank/DDBJ databases">
        <authorList>
            <person name="Ma L."/>
            <person name="Liu K.-W."/>
            <person name="Li Z."/>
            <person name="Hsiao Y.-Y."/>
            <person name="Qi Y."/>
            <person name="Fu T."/>
            <person name="Tang G."/>
            <person name="Zhang D."/>
            <person name="Sun W.-H."/>
            <person name="Liu D.-K."/>
            <person name="Li Y."/>
            <person name="Chen G.-Z."/>
            <person name="Liu X.-D."/>
            <person name="Liao X.-Y."/>
            <person name="Jiang Y.-T."/>
            <person name="Yu X."/>
            <person name="Hao Y."/>
            <person name="Huang J."/>
            <person name="Zhao X.-W."/>
            <person name="Ke S."/>
            <person name="Chen Y.-Y."/>
            <person name="Wu W.-L."/>
            <person name="Hsu J.-L."/>
            <person name="Lin Y.-F."/>
            <person name="Huang M.-D."/>
            <person name="Li C.-Y."/>
            <person name="Huang L."/>
            <person name="Wang Z.-W."/>
            <person name="Zhao X."/>
            <person name="Zhong W.-Y."/>
            <person name="Peng D.-H."/>
            <person name="Ahmad S."/>
            <person name="Lan S."/>
            <person name="Zhang J.-S."/>
            <person name="Tsai W.-C."/>
            <person name="Van De Peer Y."/>
            <person name="Liu Z.-J."/>
        </authorList>
    </citation>
    <scope>NUCLEOTIDE SEQUENCE</scope>
    <source>
        <strain evidence="2">SCP</strain>
        <tissue evidence="2">Leaves</tissue>
    </source>
</reference>
<gene>
    <name evidence="2" type="ORF">QJS04_geneDACA020226</name>
</gene>
<keyword evidence="3" id="KW-1185">Reference proteome</keyword>
<organism evidence="2 3">
    <name type="scientific">Acorus gramineus</name>
    <name type="common">Dwarf sweet flag</name>
    <dbReference type="NCBI Taxonomy" id="55184"/>
    <lineage>
        <taxon>Eukaryota</taxon>
        <taxon>Viridiplantae</taxon>
        <taxon>Streptophyta</taxon>
        <taxon>Embryophyta</taxon>
        <taxon>Tracheophyta</taxon>
        <taxon>Spermatophyta</taxon>
        <taxon>Magnoliopsida</taxon>
        <taxon>Liliopsida</taxon>
        <taxon>Acoraceae</taxon>
        <taxon>Acorus</taxon>
    </lineage>
</organism>
<name>A0AAV9A3K4_ACOGR</name>
<evidence type="ECO:0000256" key="1">
    <source>
        <dbReference type="SAM" id="MobiDB-lite"/>
    </source>
</evidence>
<sequence length="198" mass="21769">MGLREDKMRAPSRHANFFASLNQVEKRLKSEDPQKTTTTTTTTQTFLSPLTTSSPIHLHPHIQSSSAQSTSDDPPLEFLSSPSQQQHLHQQEPSIPSHPPPPVDDIGRLMGLLGSRASKSVGGFYYAEVAGDRGPKCEEEVERLDGWIGHYSGERREPFRLAHLLLARAACGDGGGGFDFPSTVDEFLVRDAPPDLLR</sequence>
<dbReference type="EMBL" id="JAUJYN010000013">
    <property type="protein sequence ID" value="KAK1258757.1"/>
    <property type="molecule type" value="Genomic_DNA"/>
</dbReference>
<evidence type="ECO:0000313" key="3">
    <source>
        <dbReference type="Proteomes" id="UP001179952"/>
    </source>
</evidence>